<feature type="compositionally biased region" description="Basic residues" evidence="1">
    <location>
        <begin position="258"/>
        <end position="271"/>
    </location>
</feature>
<feature type="region of interest" description="Disordered" evidence="1">
    <location>
        <begin position="212"/>
        <end position="271"/>
    </location>
</feature>
<feature type="compositionally biased region" description="Basic residues" evidence="1">
    <location>
        <begin position="222"/>
        <end position="236"/>
    </location>
</feature>
<dbReference type="Proteomes" id="UP000275078">
    <property type="component" value="Unassembled WGS sequence"/>
</dbReference>
<feature type="region of interest" description="Disordered" evidence="1">
    <location>
        <begin position="168"/>
        <end position="187"/>
    </location>
</feature>
<proteinExistence type="predicted"/>
<dbReference type="AlphaFoldDB" id="A0A3N4IH64"/>
<dbReference type="EMBL" id="ML119657">
    <property type="protein sequence ID" value="RPA84767.1"/>
    <property type="molecule type" value="Genomic_DNA"/>
</dbReference>
<sequence length="271" mass="31169">MKLAIPDDLFNESEQTKRLKPIFTSQIVKHIAKGSYVKAHHLLDEQLQRLGIVSHFFESYIYLCLAKEEVVQPSPAKEEEYYSLNLATAFRLYSICLDHLHQCHQQSLVSEHIDMVKSNLVRVVERILKPVPVKDREALMSRMGISLVDRDWMLPVVNKEGMLIELGGEEEPQPSANNSDERGGVRLEKSRNLMDLVGLNFRGSPDEKSLVEETLSLNEKMSRKRKQKKRHWKPKFAKGTSTRMPSVAKEKGPQTGKGKGRRWRPRRANND</sequence>
<organism evidence="2 3">
    <name type="scientific">Ascobolus immersus RN42</name>
    <dbReference type="NCBI Taxonomy" id="1160509"/>
    <lineage>
        <taxon>Eukaryota</taxon>
        <taxon>Fungi</taxon>
        <taxon>Dikarya</taxon>
        <taxon>Ascomycota</taxon>
        <taxon>Pezizomycotina</taxon>
        <taxon>Pezizomycetes</taxon>
        <taxon>Pezizales</taxon>
        <taxon>Ascobolaceae</taxon>
        <taxon>Ascobolus</taxon>
    </lineage>
</organism>
<name>A0A3N4IH64_ASCIM</name>
<evidence type="ECO:0000256" key="1">
    <source>
        <dbReference type="SAM" id="MobiDB-lite"/>
    </source>
</evidence>
<gene>
    <name evidence="2" type="ORF">BJ508DRAFT_323327</name>
</gene>
<evidence type="ECO:0000313" key="3">
    <source>
        <dbReference type="Proteomes" id="UP000275078"/>
    </source>
</evidence>
<accession>A0A3N4IH64</accession>
<keyword evidence="3" id="KW-1185">Reference proteome</keyword>
<protein>
    <submittedName>
        <fullName evidence="2">Uncharacterized protein</fullName>
    </submittedName>
</protein>
<reference evidence="2 3" key="1">
    <citation type="journal article" date="2018" name="Nat. Ecol. Evol.">
        <title>Pezizomycetes genomes reveal the molecular basis of ectomycorrhizal truffle lifestyle.</title>
        <authorList>
            <person name="Murat C."/>
            <person name="Payen T."/>
            <person name="Noel B."/>
            <person name="Kuo A."/>
            <person name="Morin E."/>
            <person name="Chen J."/>
            <person name="Kohler A."/>
            <person name="Krizsan K."/>
            <person name="Balestrini R."/>
            <person name="Da Silva C."/>
            <person name="Montanini B."/>
            <person name="Hainaut M."/>
            <person name="Levati E."/>
            <person name="Barry K.W."/>
            <person name="Belfiori B."/>
            <person name="Cichocki N."/>
            <person name="Clum A."/>
            <person name="Dockter R.B."/>
            <person name="Fauchery L."/>
            <person name="Guy J."/>
            <person name="Iotti M."/>
            <person name="Le Tacon F."/>
            <person name="Lindquist E.A."/>
            <person name="Lipzen A."/>
            <person name="Malagnac F."/>
            <person name="Mello A."/>
            <person name="Molinier V."/>
            <person name="Miyauchi S."/>
            <person name="Poulain J."/>
            <person name="Riccioni C."/>
            <person name="Rubini A."/>
            <person name="Sitrit Y."/>
            <person name="Splivallo R."/>
            <person name="Traeger S."/>
            <person name="Wang M."/>
            <person name="Zifcakova L."/>
            <person name="Wipf D."/>
            <person name="Zambonelli A."/>
            <person name="Paolocci F."/>
            <person name="Nowrousian M."/>
            <person name="Ottonello S."/>
            <person name="Baldrian P."/>
            <person name="Spatafora J.W."/>
            <person name="Henrissat B."/>
            <person name="Nagy L.G."/>
            <person name="Aury J.M."/>
            <person name="Wincker P."/>
            <person name="Grigoriev I.V."/>
            <person name="Bonfante P."/>
            <person name="Martin F.M."/>
        </authorList>
    </citation>
    <scope>NUCLEOTIDE SEQUENCE [LARGE SCALE GENOMIC DNA]</scope>
    <source>
        <strain evidence="2 3">RN42</strain>
    </source>
</reference>
<evidence type="ECO:0000313" key="2">
    <source>
        <dbReference type="EMBL" id="RPA84767.1"/>
    </source>
</evidence>